<organism evidence="2 3">
    <name type="scientific">Didymella glomerata</name>
    <dbReference type="NCBI Taxonomy" id="749621"/>
    <lineage>
        <taxon>Eukaryota</taxon>
        <taxon>Fungi</taxon>
        <taxon>Dikarya</taxon>
        <taxon>Ascomycota</taxon>
        <taxon>Pezizomycotina</taxon>
        <taxon>Dothideomycetes</taxon>
        <taxon>Pleosporomycetidae</taxon>
        <taxon>Pleosporales</taxon>
        <taxon>Pleosporineae</taxon>
        <taxon>Didymellaceae</taxon>
        <taxon>Didymella</taxon>
    </lineage>
</organism>
<feature type="transmembrane region" description="Helical" evidence="1">
    <location>
        <begin position="60"/>
        <end position="82"/>
    </location>
</feature>
<accession>A0A9W9C0F6</accession>
<proteinExistence type="predicted"/>
<evidence type="ECO:0000313" key="2">
    <source>
        <dbReference type="EMBL" id="KAJ4337368.1"/>
    </source>
</evidence>
<keyword evidence="1" id="KW-1133">Transmembrane helix</keyword>
<reference evidence="2" key="1">
    <citation type="submission" date="2022-10" db="EMBL/GenBank/DDBJ databases">
        <title>Tapping the CABI collections for fungal endophytes: first genome assemblies for Collariella, Neodidymelliopsis, Ascochyta clinopodiicola, Didymella pomorum, Didymosphaeria variabile, Neocosmospora piperis and Neocucurbitaria cava.</title>
        <authorList>
            <person name="Hill R."/>
        </authorList>
    </citation>
    <scope>NUCLEOTIDE SEQUENCE</scope>
    <source>
        <strain evidence="2">IMI 360193</strain>
    </source>
</reference>
<sequence>MEAQDRPQQMLEIRSFQWAGLERFESAIAEPSVDTYDDDDVQWWHYFVGESRSEWDEVQVIALIAFMVIVCFVGVVMVWIMIT</sequence>
<evidence type="ECO:0000313" key="3">
    <source>
        <dbReference type="Proteomes" id="UP001140562"/>
    </source>
</evidence>
<dbReference type="EMBL" id="JAPEUV010000039">
    <property type="protein sequence ID" value="KAJ4337368.1"/>
    <property type="molecule type" value="Genomic_DNA"/>
</dbReference>
<keyword evidence="1" id="KW-0472">Membrane</keyword>
<comment type="caution">
    <text evidence="2">The sequence shown here is derived from an EMBL/GenBank/DDBJ whole genome shotgun (WGS) entry which is preliminary data.</text>
</comment>
<keyword evidence="3" id="KW-1185">Reference proteome</keyword>
<evidence type="ECO:0000256" key="1">
    <source>
        <dbReference type="SAM" id="Phobius"/>
    </source>
</evidence>
<dbReference type="AlphaFoldDB" id="A0A9W9C0F6"/>
<name>A0A9W9C0F6_9PLEO</name>
<keyword evidence="1" id="KW-0812">Transmembrane</keyword>
<gene>
    <name evidence="2" type="ORF">N0V87_004691</name>
</gene>
<dbReference type="Proteomes" id="UP001140562">
    <property type="component" value="Unassembled WGS sequence"/>
</dbReference>
<protein>
    <submittedName>
        <fullName evidence="2">Uncharacterized protein</fullName>
    </submittedName>
</protein>